<dbReference type="SUPFAM" id="SSF53448">
    <property type="entry name" value="Nucleotide-diphospho-sugar transferases"/>
    <property type="match status" value="1"/>
</dbReference>
<evidence type="ECO:0000313" key="3">
    <source>
        <dbReference type="Proteomes" id="UP000184498"/>
    </source>
</evidence>
<dbReference type="InterPro" id="IPR001173">
    <property type="entry name" value="Glyco_trans_2-like"/>
</dbReference>
<accession>A0A1M6R923</accession>
<dbReference type="PANTHER" id="PTHR22916:SF67">
    <property type="entry name" value="COLANIC ACID BIOSYNTHESIS GLYCOSYL TRANSFERASE WCAE-RELATED"/>
    <property type="match status" value="1"/>
</dbReference>
<organism evidence="2 3">
    <name type="scientific">Epilithonimonas mollis</name>
    <dbReference type="NCBI Taxonomy" id="216903"/>
    <lineage>
        <taxon>Bacteria</taxon>
        <taxon>Pseudomonadati</taxon>
        <taxon>Bacteroidota</taxon>
        <taxon>Flavobacteriia</taxon>
        <taxon>Flavobacteriales</taxon>
        <taxon>Weeksellaceae</taxon>
        <taxon>Chryseobacterium group</taxon>
        <taxon>Epilithonimonas</taxon>
    </lineage>
</organism>
<sequence>MQNRPLISIITVAYNNRFGLEETIKSVINQSFKNFEFIIIDGNSNDGSKELLESYSSQINFWISEPDKGIYNAMNKGIVNSKGDYLIFMNSGDRFSTPEILEKIAPSFNNEDIVYGNAYYELENRKKYEYRIPSKITIGSLLKEPICHQSAFFRKELFEKYGMYDETNRIASDWTFMMDLFMHHNISQKYINEFISIFEKTGISNTNTDLSFSEQKKYLDENVSDEIQSMAKYFDEYSKFYNGKPGTMLRIIRDKIYNLIYRKRSYERKYID</sequence>
<feature type="domain" description="Glycosyltransferase 2-like" evidence="1">
    <location>
        <begin position="8"/>
        <end position="145"/>
    </location>
</feature>
<dbReference type="OrthoDB" id="9788101at2"/>
<dbReference type="Pfam" id="PF00535">
    <property type="entry name" value="Glycos_transf_2"/>
    <property type="match status" value="1"/>
</dbReference>
<proteinExistence type="predicted"/>
<dbReference type="RefSeq" id="WP_072997422.1">
    <property type="nucleotide sequence ID" value="NZ_FRAM01000002.1"/>
</dbReference>
<dbReference type="CDD" id="cd06433">
    <property type="entry name" value="GT_2_WfgS_like"/>
    <property type="match status" value="1"/>
</dbReference>
<name>A0A1M6R923_9FLAO</name>
<evidence type="ECO:0000259" key="1">
    <source>
        <dbReference type="Pfam" id="PF00535"/>
    </source>
</evidence>
<evidence type="ECO:0000313" key="2">
    <source>
        <dbReference type="EMBL" id="SHK28797.1"/>
    </source>
</evidence>
<dbReference type="AlphaFoldDB" id="A0A1M6R923"/>
<dbReference type="PANTHER" id="PTHR22916">
    <property type="entry name" value="GLYCOSYLTRANSFERASE"/>
    <property type="match status" value="1"/>
</dbReference>
<dbReference type="EMBL" id="FRAM01000002">
    <property type="protein sequence ID" value="SHK28797.1"/>
    <property type="molecule type" value="Genomic_DNA"/>
</dbReference>
<gene>
    <name evidence="2" type="ORF">SAMN05444371_1744</name>
</gene>
<dbReference type="Gene3D" id="3.90.550.10">
    <property type="entry name" value="Spore Coat Polysaccharide Biosynthesis Protein SpsA, Chain A"/>
    <property type="match status" value="1"/>
</dbReference>
<dbReference type="InterPro" id="IPR029044">
    <property type="entry name" value="Nucleotide-diphossugar_trans"/>
</dbReference>
<keyword evidence="2" id="KW-0808">Transferase</keyword>
<keyword evidence="3" id="KW-1185">Reference proteome</keyword>
<protein>
    <submittedName>
        <fullName evidence="2">Glycosyltransferase involved in cell wall bisynthesis</fullName>
    </submittedName>
</protein>
<reference evidence="3" key="1">
    <citation type="submission" date="2016-11" db="EMBL/GenBank/DDBJ databases">
        <authorList>
            <person name="Varghese N."/>
            <person name="Submissions S."/>
        </authorList>
    </citation>
    <scope>NUCLEOTIDE SEQUENCE [LARGE SCALE GENOMIC DNA]</scope>
    <source>
        <strain evidence="3">DSM 18016</strain>
    </source>
</reference>
<dbReference type="Proteomes" id="UP000184498">
    <property type="component" value="Unassembled WGS sequence"/>
</dbReference>
<dbReference type="STRING" id="216903.SAMN05444371_1744"/>
<dbReference type="GO" id="GO:0016758">
    <property type="term" value="F:hexosyltransferase activity"/>
    <property type="evidence" value="ECO:0007669"/>
    <property type="project" value="UniProtKB-ARBA"/>
</dbReference>